<dbReference type="SUPFAM" id="SSF47413">
    <property type="entry name" value="lambda repressor-like DNA-binding domains"/>
    <property type="match status" value="1"/>
</dbReference>
<accession>A0A919KD78</accession>
<comment type="caution">
    <text evidence="3">The sequence shown here is derived from an EMBL/GenBank/DDBJ whole genome shotgun (WGS) entry which is preliminary data.</text>
</comment>
<feature type="domain" description="HTH cro/C1-type" evidence="2">
    <location>
        <begin position="14"/>
        <end position="78"/>
    </location>
</feature>
<dbReference type="InterPro" id="IPR001387">
    <property type="entry name" value="Cro/C1-type_HTH"/>
</dbReference>
<name>A0A919KD78_9ACTN</name>
<protein>
    <recommendedName>
        <fullName evidence="2">HTH cro/C1-type domain-containing protein</fullName>
    </recommendedName>
</protein>
<dbReference type="SMART" id="SM00530">
    <property type="entry name" value="HTH_XRE"/>
    <property type="match status" value="1"/>
</dbReference>
<evidence type="ECO:0000256" key="1">
    <source>
        <dbReference type="SAM" id="MobiDB-lite"/>
    </source>
</evidence>
<evidence type="ECO:0000313" key="3">
    <source>
        <dbReference type="EMBL" id="GHG61741.1"/>
    </source>
</evidence>
<proteinExistence type="predicted"/>
<dbReference type="Gene3D" id="1.10.260.40">
    <property type="entry name" value="lambda repressor-like DNA-binding domains"/>
    <property type="match status" value="1"/>
</dbReference>
<organism evidence="3 4">
    <name type="scientific">Streptomyces capoamus</name>
    <dbReference type="NCBI Taxonomy" id="68183"/>
    <lineage>
        <taxon>Bacteria</taxon>
        <taxon>Bacillati</taxon>
        <taxon>Actinomycetota</taxon>
        <taxon>Actinomycetes</taxon>
        <taxon>Kitasatosporales</taxon>
        <taxon>Streptomycetaceae</taxon>
        <taxon>Streptomyces</taxon>
    </lineage>
</organism>
<evidence type="ECO:0000313" key="4">
    <source>
        <dbReference type="Proteomes" id="UP000619355"/>
    </source>
</evidence>
<dbReference type="Proteomes" id="UP000619355">
    <property type="component" value="Unassembled WGS sequence"/>
</dbReference>
<keyword evidence="4" id="KW-1185">Reference proteome</keyword>
<dbReference type="EMBL" id="BNBF01000017">
    <property type="protein sequence ID" value="GHG61741.1"/>
    <property type="molecule type" value="Genomic_DNA"/>
</dbReference>
<dbReference type="AlphaFoldDB" id="A0A919KD78"/>
<feature type="region of interest" description="Disordered" evidence="1">
    <location>
        <begin position="122"/>
        <end position="142"/>
    </location>
</feature>
<sequence length="142" mass="15863">MHAMTEQRTDFADLVRQRRAELGLSVRRLADQSLDPETGTQARFGWISKVERGESTDAPPAAVLRALAAGLSLPLRVLQEAAAAQYLDLESFVWSQDRTTRVLAAHIEEMTEEERRQLADIAESFARRRTKGDGPARGKTDE</sequence>
<dbReference type="GO" id="GO:0003677">
    <property type="term" value="F:DNA binding"/>
    <property type="evidence" value="ECO:0007669"/>
    <property type="project" value="InterPro"/>
</dbReference>
<feature type="compositionally biased region" description="Basic and acidic residues" evidence="1">
    <location>
        <begin position="131"/>
        <end position="142"/>
    </location>
</feature>
<reference evidence="4" key="1">
    <citation type="journal article" date="2019" name="Int. J. Syst. Evol. Microbiol.">
        <title>The Global Catalogue of Microorganisms (GCM) 10K type strain sequencing project: providing services to taxonomists for standard genome sequencing and annotation.</title>
        <authorList>
            <consortium name="The Broad Institute Genomics Platform"/>
            <consortium name="The Broad Institute Genome Sequencing Center for Infectious Disease"/>
            <person name="Wu L."/>
            <person name="Ma J."/>
        </authorList>
    </citation>
    <scope>NUCLEOTIDE SEQUENCE [LARGE SCALE GENOMIC DNA]</scope>
    <source>
        <strain evidence="4">JCM 4253</strain>
    </source>
</reference>
<gene>
    <name evidence="3" type="ORF">GCM10018980_51120</name>
</gene>
<evidence type="ECO:0000259" key="2">
    <source>
        <dbReference type="SMART" id="SM00530"/>
    </source>
</evidence>
<dbReference type="InterPro" id="IPR010982">
    <property type="entry name" value="Lambda_DNA-bd_dom_sf"/>
</dbReference>